<dbReference type="EMBL" id="JARBJD010000027">
    <property type="protein sequence ID" value="KAK2959764.1"/>
    <property type="molecule type" value="Genomic_DNA"/>
</dbReference>
<name>A0ABQ9Y7V4_9EUKA</name>
<accession>A0ABQ9Y7V4</accession>
<protein>
    <submittedName>
        <fullName evidence="1">Uncharacterized protein</fullName>
    </submittedName>
</protein>
<dbReference type="Proteomes" id="UP001281761">
    <property type="component" value="Unassembled WGS sequence"/>
</dbReference>
<reference evidence="1 2" key="1">
    <citation type="journal article" date="2022" name="bioRxiv">
        <title>Genomics of Preaxostyla Flagellates Illuminates Evolutionary Transitions and the Path Towards Mitochondrial Loss.</title>
        <authorList>
            <person name="Novak L.V.F."/>
            <person name="Treitli S.C."/>
            <person name="Pyrih J."/>
            <person name="Halakuc P."/>
            <person name="Pipaliya S.V."/>
            <person name="Vacek V."/>
            <person name="Brzon O."/>
            <person name="Soukal P."/>
            <person name="Eme L."/>
            <person name="Dacks J.B."/>
            <person name="Karnkowska A."/>
            <person name="Elias M."/>
            <person name="Hampl V."/>
        </authorList>
    </citation>
    <scope>NUCLEOTIDE SEQUENCE [LARGE SCALE GENOMIC DNA]</scope>
    <source>
        <strain evidence="1">NAU3</strain>
        <tissue evidence="1">Gut</tissue>
    </source>
</reference>
<comment type="caution">
    <text evidence="1">The sequence shown here is derived from an EMBL/GenBank/DDBJ whole genome shotgun (WGS) entry which is preliminary data.</text>
</comment>
<sequence>MPTGQEETEIRESVFSDCGTLWLENGGRKKGGVLIIELSSESRLDRQKVLVVDCIVMNSSPYRESDGEKMSGGVVVRNEGKGVVVVDIDGSWFEETEISKEVLKRTWMGIPIVSPNRKIVHSLLSDVPAGLVVGGGRNVPLILRRGSSFSGCSLRVETGEEETAIQTNSDEL</sequence>
<evidence type="ECO:0000313" key="2">
    <source>
        <dbReference type="Proteomes" id="UP001281761"/>
    </source>
</evidence>
<proteinExistence type="predicted"/>
<evidence type="ECO:0000313" key="1">
    <source>
        <dbReference type="EMBL" id="KAK2959764.1"/>
    </source>
</evidence>
<gene>
    <name evidence="1" type="ORF">BLNAU_5253</name>
</gene>
<keyword evidence="2" id="KW-1185">Reference proteome</keyword>
<organism evidence="1 2">
    <name type="scientific">Blattamonas nauphoetae</name>
    <dbReference type="NCBI Taxonomy" id="2049346"/>
    <lineage>
        <taxon>Eukaryota</taxon>
        <taxon>Metamonada</taxon>
        <taxon>Preaxostyla</taxon>
        <taxon>Oxymonadida</taxon>
        <taxon>Blattamonas</taxon>
    </lineage>
</organism>